<name>A0A1D8TVG0_9CYAN</name>
<organism evidence="1 2">
    <name type="scientific">Moorena producens PAL-8-15-08-1</name>
    <dbReference type="NCBI Taxonomy" id="1458985"/>
    <lineage>
        <taxon>Bacteria</taxon>
        <taxon>Bacillati</taxon>
        <taxon>Cyanobacteriota</taxon>
        <taxon>Cyanophyceae</taxon>
        <taxon>Coleofasciculales</taxon>
        <taxon>Coleofasciculaceae</taxon>
        <taxon>Moorena</taxon>
    </lineage>
</organism>
<sequence>MRLVGDEFPVKKFCPNQVVINKIFLKELDLSKVMLSRKPRVNVNHKSVWVSWIATWVQLS</sequence>
<reference evidence="2" key="1">
    <citation type="submission" date="2016-10" db="EMBL/GenBank/DDBJ databases">
        <title>Comparative genomics uncovers the prolific and rare metabolic potential of the cyanobacterial genus Moorea.</title>
        <authorList>
            <person name="Leao T."/>
            <person name="Castelao G."/>
            <person name="Korobeynikov A."/>
            <person name="Monroe E.A."/>
            <person name="Podell S."/>
            <person name="Glukhov E."/>
            <person name="Allen E."/>
            <person name="Gerwick W.H."/>
            <person name="Gerwick L."/>
        </authorList>
    </citation>
    <scope>NUCLEOTIDE SEQUENCE [LARGE SCALE GENOMIC DNA]</scope>
    <source>
        <strain evidence="2">PAL-8-15-08-1</strain>
    </source>
</reference>
<proteinExistence type="predicted"/>
<dbReference type="KEGG" id="mpro:BJP34_21300"/>
<dbReference type="EMBL" id="CP017599">
    <property type="protein sequence ID" value="AOX01637.1"/>
    <property type="molecule type" value="Genomic_DNA"/>
</dbReference>
<dbReference type="Proteomes" id="UP000177870">
    <property type="component" value="Chromosome"/>
</dbReference>
<dbReference type="AlphaFoldDB" id="A0A1D8TVG0"/>
<protein>
    <submittedName>
        <fullName evidence="1">Uncharacterized protein</fullName>
    </submittedName>
</protein>
<evidence type="ECO:0000313" key="2">
    <source>
        <dbReference type="Proteomes" id="UP000177870"/>
    </source>
</evidence>
<evidence type="ECO:0000313" key="1">
    <source>
        <dbReference type="EMBL" id="AOX01637.1"/>
    </source>
</evidence>
<accession>A0A1D8TVG0</accession>
<gene>
    <name evidence="1" type="ORF">BJP34_21300</name>
</gene>